<proteinExistence type="predicted"/>
<accession>A0A1L3GF97</accession>
<protein>
    <submittedName>
        <fullName evidence="1">Uncharacterized protein</fullName>
    </submittedName>
</protein>
<dbReference type="EMBL" id="CP015518">
    <property type="protein sequence ID" value="APG24368.1"/>
    <property type="molecule type" value="Genomic_DNA"/>
</dbReference>
<keyword evidence="2" id="KW-1185">Reference proteome</keyword>
<evidence type="ECO:0000313" key="1">
    <source>
        <dbReference type="EMBL" id="APG24368.1"/>
    </source>
</evidence>
<evidence type="ECO:0000313" key="2">
    <source>
        <dbReference type="Proteomes" id="UP000182264"/>
    </source>
</evidence>
<reference evidence="1 2" key="1">
    <citation type="journal article" date="2017" name="Genome Announc.">
        <title>Complete Genome Sequences of Two Acetylene-Fermenting Pelobacter acetylenicus Strains.</title>
        <authorList>
            <person name="Sutton J.M."/>
            <person name="Baesman S.M."/>
            <person name="Fierst J.L."/>
            <person name="Poret-Peterson A.T."/>
            <person name="Oremland R.S."/>
            <person name="Dunlap D.S."/>
            <person name="Akob D.M."/>
        </authorList>
    </citation>
    <scope>NUCLEOTIDE SEQUENCE [LARGE SCALE GENOMIC DNA]</scope>
    <source>
        <strain evidence="1 2">DSM 3247</strain>
    </source>
</reference>
<name>A0A1L3GF97_SYNAC</name>
<sequence length="152" mass="17614">MWELPTGAFLGTIIGASLRWVDKWFSAHTTERSKIYSEKFEVYKALNALAVDTLLTVLASEDENLMVDQYGKARSECFDYFQKNLFFISSDTINSIYELLDISIEDAFADKEKYQFKFFDMIKSFREDLAVSELHDTSKLIAKTPYLLKKSI</sequence>
<gene>
    <name evidence="1" type="ORF">A7E75_04445</name>
</gene>
<dbReference type="Proteomes" id="UP000182264">
    <property type="component" value="Chromosome"/>
</dbReference>
<dbReference type="KEGG" id="pace:A6070_13080"/>
<organism evidence="1 2">
    <name type="scientific">Syntrophotalea acetylenica</name>
    <name type="common">Pelobacter acetylenicus</name>
    <dbReference type="NCBI Taxonomy" id="29542"/>
    <lineage>
        <taxon>Bacteria</taxon>
        <taxon>Pseudomonadati</taxon>
        <taxon>Thermodesulfobacteriota</taxon>
        <taxon>Desulfuromonadia</taxon>
        <taxon>Desulfuromonadales</taxon>
        <taxon>Syntrophotaleaceae</taxon>
        <taxon>Syntrophotalea</taxon>
    </lineage>
</organism>
<dbReference type="AlphaFoldDB" id="A0A1L3GF97"/>